<dbReference type="AlphaFoldDB" id="A0AAW1NB04"/>
<sequence>MDGILSQYEVKLKKLLEKFLDPDFQIRNDVYINTLFSHLSGQHDKDLSEELLKLPLFSEWLLKACAYWEKNAIQPSPCTSTFVLHLISLLSKDEKIFTYFKTYNMYNTMCSILKVKTPATSPAIKLAYLKMLTSFLKHRSGLLKVKTPATSPAIKLAYLKMLTSFLKHRSGLDWLISTDNWRDGLNYSLEGQTIYLIREAKQFIYNLLQQSIDYNNIFCDLVIKGIIQKLNDFQCQNKTGFPEVKEESLLKHTSFVLKLILHILERHIETKNADYRVPVIFITNYQLEKCIWKIGAATQIPDIVLDCDKILICIYFLQLFMLKLVVIPPPELKQLGVAVMKLINHQMLAKQHIIFLKLCHYTDYMWTFVLPNVTQPISEDDLLKLELQLLPLQILPIVIVTFKHCSIVAKDFDNDDMRDIFITKLFKTMNEQTTRLCYQWKNIVMAEEEIFSMAQQSLMLIMNYRKYYSKNRAIIIFQSCIYSFKDIINTLKDGRTAAEIFYQNSAYLISLINCLSTFINEHEITWTESVETMCVLNATLDFLSLSGWSTRVVIEALKLLNLSISKYMSPNLALLIDKTQDSALDQIGPLLINKLHDMNWEIRDSALEILITISTFACSKFPSFQRVIIDSDLITLVCLQEMIKVNDFWNPILIQQQLPEKMIHILNDETEAIVRTEAACLVKCIYEHQSFPVEMMDDVYKTMVCAATTDLHWEVKTNALDFWCKVILNHLQNQGMIDGRFPDVTFSKEHKKIVTLTEKEIKYRLSKVLYQLSKSGCLGVFVAAIQDDCDLEVMKTAAVKMKKIAKLFDLYHMDKVYTTPTSPTASSHVSTSPKFNPPIQPSTLNTPPITPRMDYSDEVIDQIVQSSDMNLLTNVYNPSDHVSTRPKFNSNVVEVTPEAFLSVLQSDLDAVVNEKTKWLQNIDDLNSLLDDMLKCYNGDVNSMDCY</sequence>
<accession>A0AAW1NB04</accession>
<dbReference type="InterPro" id="IPR016024">
    <property type="entry name" value="ARM-type_fold"/>
</dbReference>
<comment type="subcellular location">
    <subcellularLocation>
        <location evidence="1">Cytoplasm</location>
    </subcellularLocation>
</comment>
<dbReference type="InterPro" id="IPR011989">
    <property type="entry name" value="ARM-like"/>
</dbReference>
<proteinExistence type="inferred from homology"/>
<evidence type="ECO:0000256" key="3">
    <source>
        <dbReference type="ARBA" id="ARBA00061308"/>
    </source>
</evidence>
<comment type="caution">
    <text evidence="5">The sequence shown here is derived from an EMBL/GenBank/DDBJ whole genome shotgun (WGS) entry which is preliminary data.</text>
</comment>
<evidence type="ECO:0000256" key="2">
    <source>
        <dbReference type="ARBA" id="ARBA00022490"/>
    </source>
</evidence>
<dbReference type="PANTHER" id="PTHR21331">
    <property type="entry name" value="BRCA1-ASSOCIATED ATM ACTIVATOR 1"/>
    <property type="match status" value="1"/>
</dbReference>
<dbReference type="Proteomes" id="UP001458880">
    <property type="component" value="Unassembled WGS sequence"/>
</dbReference>
<feature type="compositionally biased region" description="Polar residues" evidence="4">
    <location>
        <begin position="822"/>
        <end position="834"/>
    </location>
</feature>
<keyword evidence="6" id="KW-1185">Reference proteome</keyword>
<evidence type="ECO:0000313" key="5">
    <source>
        <dbReference type="EMBL" id="KAK9754706.1"/>
    </source>
</evidence>
<dbReference type="PANTHER" id="PTHR21331:SF2">
    <property type="entry name" value="BRCA1-ASSOCIATED ATM ACTIVATOR 1"/>
    <property type="match status" value="1"/>
</dbReference>
<dbReference type="InterPro" id="IPR038904">
    <property type="entry name" value="BRAT1"/>
</dbReference>
<gene>
    <name evidence="5" type="ORF">QE152_g1174</name>
</gene>
<dbReference type="SUPFAM" id="SSF48371">
    <property type="entry name" value="ARM repeat"/>
    <property type="match status" value="1"/>
</dbReference>
<dbReference type="GO" id="GO:0005634">
    <property type="term" value="C:nucleus"/>
    <property type="evidence" value="ECO:0007669"/>
    <property type="project" value="TreeGrafter"/>
</dbReference>
<feature type="region of interest" description="Disordered" evidence="4">
    <location>
        <begin position="822"/>
        <end position="851"/>
    </location>
</feature>
<evidence type="ECO:0000256" key="1">
    <source>
        <dbReference type="ARBA" id="ARBA00004496"/>
    </source>
</evidence>
<keyword evidence="2" id="KW-0963">Cytoplasm</keyword>
<name>A0AAW1NB04_POPJA</name>
<evidence type="ECO:0000313" key="6">
    <source>
        <dbReference type="Proteomes" id="UP001458880"/>
    </source>
</evidence>
<evidence type="ECO:0000256" key="4">
    <source>
        <dbReference type="SAM" id="MobiDB-lite"/>
    </source>
</evidence>
<dbReference type="Gene3D" id="1.25.10.10">
    <property type="entry name" value="Leucine-rich Repeat Variant"/>
    <property type="match status" value="1"/>
</dbReference>
<dbReference type="GO" id="GO:0005737">
    <property type="term" value="C:cytoplasm"/>
    <property type="evidence" value="ECO:0007669"/>
    <property type="project" value="UniProtKB-SubCell"/>
</dbReference>
<dbReference type="GO" id="GO:0008283">
    <property type="term" value="P:cell population proliferation"/>
    <property type="evidence" value="ECO:0007669"/>
    <property type="project" value="InterPro"/>
</dbReference>
<dbReference type="EMBL" id="JASPKY010000006">
    <property type="protein sequence ID" value="KAK9754706.1"/>
    <property type="molecule type" value="Genomic_DNA"/>
</dbReference>
<comment type="similarity">
    <text evidence="3">Belongs to the BRAT1 family.</text>
</comment>
<protein>
    <recommendedName>
        <fullName evidence="7">BRCA1-associated ATM activator 1</fullName>
    </recommendedName>
</protein>
<dbReference type="GO" id="GO:0006974">
    <property type="term" value="P:DNA damage response"/>
    <property type="evidence" value="ECO:0007669"/>
    <property type="project" value="InterPro"/>
</dbReference>
<evidence type="ECO:0008006" key="7">
    <source>
        <dbReference type="Google" id="ProtNLM"/>
    </source>
</evidence>
<organism evidence="5 6">
    <name type="scientific">Popillia japonica</name>
    <name type="common">Japanese beetle</name>
    <dbReference type="NCBI Taxonomy" id="7064"/>
    <lineage>
        <taxon>Eukaryota</taxon>
        <taxon>Metazoa</taxon>
        <taxon>Ecdysozoa</taxon>
        <taxon>Arthropoda</taxon>
        <taxon>Hexapoda</taxon>
        <taxon>Insecta</taxon>
        <taxon>Pterygota</taxon>
        <taxon>Neoptera</taxon>
        <taxon>Endopterygota</taxon>
        <taxon>Coleoptera</taxon>
        <taxon>Polyphaga</taxon>
        <taxon>Scarabaeiformia</taxon>
        <taxon>Scarabaeidae</taxon>
        <taxon>Rutelinae</taxon>
        <taxon>Popillia</taxon>
    </lineage>
</organism>
<reference evidence="5 6" key="1">
    <citation type="journal article" date="2024" name="BMC Genomics">
        <title>De novo assembly and annotation of Popillia japonica's genome with initial clues to its potential as an invasive pest.</title>
        <authorList>
            <person name="Cucini C."/>
            <person name="Boschi S."/>
            <person name="Funari R."/>
            <person name="Cardaioli E."/>
            <person name="Iannotti N."/>
            <person name="Marturano G."/>
            <person name="Paoli F."/>
            <person name="Bruttini M."/>
            <person name="Carapelli A."/>
            <person name="Frati F."/>
            <person name="Nardi F."/>
        </authorList>
    </citation>
    <scope>NUCLEOTIDE SEQUENCE [LARGE SCALE GENOMIC DNA]</scope>
    <source>
        <strain evidence="5">DMR45628</strain>
    </source>
</reference>